<name>A0A6G0U2Y9_APHGL</name>
<sequence>MLHVSRTINHYFPININDLNEFLSIFELLKLMKKNCAVELLTLNTITKHYDFLTTKLYANFRDVDIHHRPTAITTIAVTMHNIFSNIHETVPDRLPYIIIFQNVVSIQYTIQHYEHPQAKVHRFYDINIREADNVISVREPLIHETVPDRLPYIIIFQNVVSIQYTIQHYEHHIQERQLDKSSTTSIIHETVPDRLPYIIIFQNVVSIQYTIQHYEHPQAKVHRFYDINIREADNVISVREPLPKYFETALSIEIDDLNNIRIYELFNSFNYGDSTSTCRHLGVIYNTLPQTSPKTHFILTEQRFETQEKKMHLHQNPNSNSKRSKECIGFTMIEVYI</sequence>
<gene>
    <name evidence="1" type="ORF">AGLY_002244</name>
</gene>
<comment type="caution">
    <text evidence="1">The sequence shown here is derived from an EMBL/GenBank/DDBJ whole genome shotgun (WGS) entry which is preliminary data.</text>
</comment>
<accession>A0A6G0U2Y9</accession>
<evidence type="ECO:0000313" key="1">
    <source>
        <dbReference type="EMBL" id="KAE9543444.1"/>
    </source>
</evidence>
<dbReference type="EMBL" id="VYZN01000008">
    <property type="protein sequence ID" value="KAE9543444.1"/>
    <property type="molecule type" value="Genomic_DNA"/>
</dbReference>
<proteinExistence type="predicted"/>
<evidence type="ECO:0000313" key="2">
    <source>
        <dbReference type="Proteomes" id="UP000475862"/>
    </source>
</evidence>
<organism evidence="1 2">
    <name type="scientific">Aphis glycines</name>
    <name type="common">Soybean aphid</name>
    <dbReference type="NCBI Taxonomy" id="307491"/>
    <lineage>
        <taxon>Eukaryota</taxon>
        <taxon>Metazoa</taxon>
        <taxon>Ecdysozoa</taxon>
        <taxon>Arthropoda</taxon>
        <taxon>Hexapoda</taxon>
        <taxon>Insecta</taxon>
        <taxon>Pterygota</taxon>
        <taxon>Neoptera</taxon>
        <taxon>Paraneoptera</taxon>
        <taxon>Hemiptera</taxon>
        <taxon>Sternorrhyncha</taxon>
        <taxon>Aphidomorpha</taxon>
        <taxon>Aphidoidea</taxon>
        <taxon>Aphididae</taxon>
        <taxon>Aphidini</taxon>
        <taxon>Aphis</taxon>
        <taxon>Aphis</taxon>
    </lineage>
</organism>
<reference evidence="1 2" key="1">
    <citation type="submission" date="2019-08" db="EMBL/GenBank/DDBJ databases">
        <title>The genome of the soybean aphid Biotype 1, its phylome, world population structure and adaptation to the North American continent.</title>
        <authorList>
            <person name="Giordano R."/>
            <person name="Donthu R.K."/>
            <person name="Hernandez A.G."/>
            <person name="Wright C.L."/>
            <person name="Zimin A.V."/>
        </authorList>
    </citation>
    <scope>NUCLEOTIDE SEQUENCE [LARGE SCALE GENOMIC DNA]</scope>
    <source>
        <tissue evidence="1">Whole aphids</tissue>
    </source>
</reference>
<protein>
    <submittedName>
        <fullName evidence="1">Uncharacterized protein</fullName>
    </submittedName>
</protein>
<dbReference type="Proteomes" id="UP000475862">
    <property type="component" value="Unassembled WGS sequence"/>
</dbReference>
<keyword evidence="2" id="KW-1185">Reference proteome</keyword>
<dbReference type="AlphaFoldDB" id="A0A6G0U2Y9"/>